<reference evidence="2 3" key="1">
    <citation type="submission" date="2019-07" db="EMBL/GenBank/DDBJ databases">
        <title>Genome sequencing of lignin-degrading bacterial isolates.</title>
        <authorList>
            <person name="Gladden J."/>
        </authorList>
    </citation>
    <scope>NUCLEOTIDE SEQUENCE [LARGE SCALE GENOMIC DNA]</scope>
    <source>
        <strain evidence="2 3">J11</strain>
    </source>
</reference>
<gene>
    <name evidence="2" type="ORF">L602_000600001510</name>
</gene>
<proteinExistence type="predicted"/>
<dbReference type="PANTHER" id="PTHR36121">
    <property type="entry name" value="PROTEIN SXY"/>
    <property type="match status" value="1"/>
</dbReference>
<dbReference type="AlphaFoldDB" id="A0A562B3K1"/>
<dbReference type="InterPro" id="IPR047525">
    <property type="entry name" value="TfoX-like"/>
</dbReference>
<sequence length="99" mass="11063">MFGGHGIYHDGLMFALVSNGRCYLKADEHTVAAFAEQGCEPFRYRGARGEVTMRGYLTLPETCLESASEMSHWARLALEASLRNANKPAARARRRATRE</sequence>
<accession>A0A562B3K1</accession>
<dbReference type="SUPFAM" id="SSF159894">
    <property type="entry name" value="YgaC/TfoX-N like"/>
    <property type="match status" value="1"/>
</dbReference>
<name>A0A562B3K1_9BURK</name>
<keyword evidence="3" id="KW-1185">Reference proteome</keyword>
<evidence type="ECO:0000259" key="1">
    <source>
        <dbReference type="Pfam" id="PF04993"/>
    </source>
</evidence>
<evidence type="ECO:0000313" key="3">
    <source>
        <dbReference type="Proteomes" id="UP000318141"/>
    </source>
</evidence>
<dbReference type="Gene3D" id="3.30.1460.30">
    <property type="entry name" value="YgaC/TfoX-N like chaperone"/>
    <property type="match status" value="1"/>
</dbReference>
<dbReference type="Proteomes" id="UP000318141">
    <property type="component" value="Unassembled WGS sequence"/>
</dbReference>
<evidence type="ECO:0000313" key="2">
    <source>
        <dbReference type="EMBL" id="TWG79751.1"/>
    </source>
</evidence>
<dbReference type="PANTHER" id="PTHR36121:SF1">
    <property type="entry name" value="PROTEIN SXY"/>
    <property type="match status" value="1"/>
</dbReference>
<dbReference type="EMBL" id="VLJN01000056">
    <property type="protein sequence ID" value="TWG79751.1"/>
    <property type="molecule type" value="Genomic_DNA"/>
</dbReference>
<feature type="domain" description="TfoX N-terminal" evidence="1">
    <location>
        <begin position="1"/>
        <end position="80"/>
    </location>
</feature>
<dbReference type="InterPro" id="IPR007076">
    <property type="entry name" value="TfoX_N"/>
</dbReference>
<dbReference type="Pfam" id="PF04993">
    <property type="entry name" value="TfoX_N"/>
    <property type="match status" value="1"/>
</dbReference>
<comment type="caution">
    <text evidence="2">The sequence shown here is derived from an EMBL/GenBank/DDBJ whole genome shotgun (WGS) entry which is preliminary data.</text>
</comment>
<organism evidence="2 3">
    <name type="scientific">Cupriavidus gilardii J11</name>
    <dbReference type="NCBI Taxonomy" id="936133"/>
    <lineage>
        <taxon>Bacteria</taxon>
        <taxon>Pseudomonadati</taxon>
        <taxon>Pseudomonadota</taxon>
        <taxon>Betaproteobacteria</taxon>
        <taxon>Burkholderiales</taxon>
        <taxon>Burkholderiaceae</taxon>
        <taxon>Cupriavidus</taxon>
    </lineage>
</organism>
<protein>
    <submittedName>
        <fullName evidence="2">DNA transformation protein</fullName>
    </submittedName>
</protein>